<dbReference type="InterPro" id="IPR016131">
    <property type="entry name" value="Haemerythrin_Fe_BS"/>
</dbReference>
<feature type="coiled-coil region" evidence="11">
    <location>
        <begin position="246"/>
        <end position="280"/>
    </location>
</feature>
<dbReference type="SMART" id="SM00304">
    <property type="entry name" value="HAMP"/>
    <property type="match status" value="2"/>
</dbReference>
<evidence type="ECO:0000256" key="4">
    <source>
        <dbReference type="ARBA" id="ARBA00022723"/>
    </source>
</evidence>
<feature type="transmembrane region" description="Helical" evidence="12">
    <location>
        <begin position="177"/>
        <end position="200"/>
    </location>
</feature>
<protein>
    <submittedName>
        <fullName evidence="15">Methyl-accepting chemotaxis sensory transducer</fullName>
    </submittedName>
</protein>
<organism evidence="15 16">
    <name type="scientific">Desulfovibrio ferrophilus</name>
    <dbReference type="NCBI Taxonomy" id="241368"/>
    <lineage>
        <taxon>Bacteria</taxon>
        <taxon>Pseudomonadati</taxon>
        <taxon>Thermodesulfobacteriota</taxon>
        <taxon>Desulfovibrionia</taxon>
        <taxon>Desulfovibrionales</taxon>
        <taxon>Desulfovibrionaceae</taxon>
        <taxon>Desulfovibrio</taxon>
    </lineage>
</organism>
<evidence type="ECO:0000256" key="7">
    <source>
        <dbReference type="ARBA" id="ARBA00023136"/>
    </source>
</evidence>
<keyword evidence="3 12" id="KW-0812">Transmembrane</keyword>
<dbReference type="GO" id="GO:0007165">
    <property type="term" value="P:signal transduction"/>
    <property type="evidence" value="ECO:0007669"/>
    <property type="project" value="UniProtKB-KW"/>
</dbReference>
<evidence type="ECO:0000256" key="9">
    <source>
        <dbReference type="ARBA" id="ARBA00029447"/>
    </source>
</evidence>
<dbReference type="SUPFAM" id="SSF47188">
    <property type="entry name" value="Hemerythrin-like"/>
    <property type="match status" value="1"/>
</dbReference>
<keyword evidence="7 12" id="KW-0472">Membrane</keyword>
<comment type="subcellular location">
    <subcellularLocation>
        <location evidence="1">Membrane</location>
        <topology evidence="1">Multi-pass membrane protein</topology>
    </subcellularLocation>
</comment>
<feature type="domain" description="HAMP" evidence="14">
    <location>
        <begin position="202"/>
        <end position="254"/>
    </location>
</feature>
<dbReference type="Gene3D" id="1.10.287.950">
    <property type="entry name" value="Methyl-accepting chemotaxis protein"/>
    <property type="match status" value="1"/>
</dbReference>
<evidence type="ECO:0000256" key="11">
    <source>
        <dbReference type="SAM" id="Coils"/>
    </source>
</evidence>
<keyword evidence="16" id="KW-1185">Reference proteome</keyword>
<dbReference type="InterPro" id="IPR003660">
    <property type="entry name" value="HAMP_dom"/>
</dbReference>
<dbReference type="PROSITE" id="PS50885">
    <property type="entry name" value="HAMP"/>
    <property type="match status" value="1"/>
</dbReference>
<dbReference type="InterPro" id="IPR012312">
    <property type="entry name" value="Hemerythrin-like"/>
</dbReference>
<dbReference type="InterPro" id="IPR012827">
    <property type="entry name" value="Hemerythrin_metal-bd"/>
</dbReference>
<dbReference type="Pfam" id="PF13675">
    <property type="entry name" value="PilJ"/>
    <property type="match status" value="1"/>
</dbReference>
<dbReference type="AlphaFoldDB" id="A0A2Z6AXU8"/>
<evidence type="ECO:0000256" key="3">
    <source>
        <dbReference type="ARBA" id="ARBA00022692"/>
    </source>
</evidence>
<dbReference type="PROSITE" id="PS00550">
    <property type="entry name" value="HEMERYTHRINS"/>
    <property type="match status" value="1"/>
</dbReference>
<gene>
    <name evidence="15" type="ORF">DFE_1335</name>
</gene>
<evidence type="ECO:0000313" key="16">
    <source>
        <dbReference type="Proteomes" id="UP000269883"/>
    </source>
</evidence>
<dbReference type="CDD" id="cd12107">
    <property type="entry name" value="Hemerythrin"/>
    <property type="match status" value="1"/>
</dbReference>
<keyword evidence="5 12" id="KW-1133">Transmembrane helix</keyword>
<sequence>MKLSTRITASVIIIFLITVTMSGLTWYVSSAQKHDSQVLNLAGRQRMLSQKLTKEVLFYVNQSQSGKPTAEIVTQITRTSILFRVTLDALSKSGKAPTTLNPNGPKAYIPVPSEGVKTQLDAVRNKWNDLHNDVGNTINSNDAKAIQQLIPDSVELLKEMNKAVVMMQTEAEAKVSFLLTAQAAGTAFALITLIIILFNLRRHFAIPLASLGEYAHEVASGKLDARVKCVLRMEFKALADTIGQMIASLRSAIEQADQRSDDAEQSAQFATTALREAEAKQTKINTLIETMKDTANRASDTSRDVFAAVEELSTQVDQVNGGVEIQRDRMAETATAMEEMNSTVMEVARNASDAADSASRSRENAQTGADEVRKAVASMQQIETRMGTLKQTMDQLGSKADGIGQIINVINDIADQTNLLALNAAIEAARAGEAGRGFAVVADEVRKLAEKTMTATQEVSSAIKEIQTTATDNIAAVESTATYITESTMAATEAGQFMEEIVSFVQNTASQVESIATASEEQSAASEEINMAVSDVTRVAGETAEGMGRAAGALMEITSLVQELDSVIQIMAAGKAEAIGTRLGDGDKLLEWFDELSVRVGSIDDQHKVLIDLINELHAAMRQRKGNEVMLDVVDRLKDYTVKHFGYEEQLFDRHRYAETEEHKKAHRMFVQKVVDFEKGLKTGKATVSMDVMKFLKDWLVQHIQGVDQRYSDFMLNKGIK</sequence>
<comment type="similarity">
    <text evidence="2">Belongs to the hemerythrin family.</text>
</comment>
<dbReference type="RefSeq" id="WP_126377852.1">
    <property type="nucleotide sequence ID" value="NZ_AP017378.1"/>
</dbReference>
<dbReference type="Pfam" id="PF01814">
    <property type="entry name" value="Hemerythrin"/>
    <property type="match status" value="1"/>
</dbReference>
<dbReference type="EMBL" id="AP017378">
    <property type="protein sequence ID" value="BBD08061.1"/>
    <property type="molecule type" value="Genomic_DNA"/>
</dbReference>
<dbReference type="CDD" id="cd06225">
    <property type="entry name" value="HAMP"/>
    <property type="match status" value="1"/>
</dbReference>
<dbReference type="NCBIfam" id="TIGR02481">
    <property type="entry name" value="hemeryth_dom"/>
    <property type="match status" value="1"/>
</dbReference>
<evidence type="ECO:0000256" key="6">
    <source>
        <dbReference type="ARBA" id="ARBA00023004"/>
    </source>
</evidence>
<dbReference type="Gene3D" id="1.20.120.50">
    <property type="entry name" value="Hemerythrin-like"/>
    <property type="match status" value="1"/>
</dbReference>
<name>A0A2Z6AXU8_9BACT</name>
<dbReference type="FunFam" id="1.10.287.950:FF:000001">
    <property type="entry name" value="Methyl-accepting chemotaxis sensory transducer"/>
    <property type="match status" value="1"/>
</dbReference>
<dbReference type="InterPro" id="IPR004089">
    <property type="entry name" value="MCPsignal_dom"/>
</dbReference>
<keyword evidence="6" id="KW-0408">Iron</keyword>
<evidence type="ECO:0000256" key="1">
    <source>
        <dbReference type="ARBA" id="ARBA00004141"/>
    </source>
</evidence>
<comment type="similarity">
    <text evidence="9">Belongs to the methyl-accepting chemotaxis (MCP) protein family.</text>
</comment>
<dbReference type="SMART" id="SM00283">
    <property type="entry name" value="MA"/>
    <property type="match status" value="1"/>
</dbReference>
<dbReference type="PANTHER" id="PTHR32089:SF112">
    <property type="entry name" value="LYSOZYME-LIKE PROTEIN-RELATED"/>
    <property type="match status" value="1"/>
</dbReference>
<dbReference type="GO" id="GO:0006935">
    <property type="term" value="P:chemotaxis"/>
    <property type="evidence" value="ECO:0007669"/>
    <property type="project" value="UniProtKB-ARBA"/>
</dbReference>
<dbReference type="InterPro" id="IPR035938">
    <property type="entry name" value="Hemerythrin-like_sf"/>
</dbReference>
<dbReference type="PROSITE" id="PS50111">
    <property type="entry name" value="CHEMOTAXIS_TRANSDUC_2"/>
    <property type="match status" value="1"/>
</dbReference>
<keyword evidence="11" id="KW-0175">Coiled coil</keyword>
<evidence type="ECO:0000256" key="12">
    <source>
        <dbReference type="SAM" id="Phobius"/>
    </source>
</evidence>
<dbReference type="Proteomes" id="UP000269883">
    <property type="component" value="Chromosome"/>
</dbReference>
<evidence type="ECO:0000259" key="14">
    <source>
        <dbReference type="PROSITE" id="PS50885"/>
    </source>
</evidence>
<dbReference type="NCBIfam" id="NF033749">
    <property type="entry name" value="bact_hemeryth"/>
    <property type="match status" value="1"/>
</dbReference>
<evidence type="ECO:0000259" key="13">
    <source>
        <dbReference type="PROSITE" id="PS50111"/>
    </source>
</evidence>
<dbReference type="CDD" id="cd11386">
    <property type="entry name" value="MCP_signal"/>
    <property type="match status" value="1"/>
</dbReference>
<feature type="transmembrane region" description="Helical" evidence="12">
    <location>
        <begin position="7"/>
        <end position="28"/>
    </location>
</feature>
<reference evidence="15 16" key="1">
    <citation type="journal article" date="2018" name="Sci. Adv.">
        <title>Multi-heme cytochromes provide a pathway for survival in energy-limited environments.</title>
        <authorList>
            <person name="Deng X."/>
            <person name="Dohmae N."/>
            <person name="Nealson K.H."/>
            <person name="Hashimoto K."/>
            <person name="Okamoto A."/>
        </authorList>
    </citation>
    <scope>NUCLEOTIDE SEQUENCE [LARGE SCALE GENOMIC DNA]</scope>
    <source>
        <strain evidence="15 16">IS5</strain>
    </source>
</reference>
<dbReference type="GO" id="GO:0046872">
    <property type="term" value="F:metal ion binding"/>
    <property type="evidence" value="ECO:0007669"/>
    <property type="project" value="UniProtKB-KW"/>
</dbReference>
<accession>A0A2Z6AXU8</accession>
<evidence type="ECO:0000256" key="10">
    <source>
        <dbReference type="PROSITE-ProRule" id="PRU00284"/>
    </source>
</evidence>
<dbReference type="Gene3D" id="6.10.340.10">
    <property type="match status" value="1"/>
</dbReference>
<evidence type="ECO:0000256" key="2">
    <source>
        <dbReference type="ARBA" id="ARBA00010587"/>
    </source>
</evidence>
<dbReference type="GO" id="GO:0016020">
    <property type="term" value="C:membrane"/>
    <property type="evidence" value="ECO:0007669"/>
    <property type="project" value="UniProtKB-SubCell"/>
</dbReference>
<dbReference type="Pfam" id="PF00015">
    <property type="entry name" value="MCPsignal"/>
    <property type="match status" value="1"/>
</dbReference>
<dbReference type="PANTHER" id="PTHR32089">
    <property type="entry name" value="METHYL-ACCEPTING CHEMOTAXIS PROTEIN MCPB"/>
    <property type="match status" value="1"/>
</dbReference>
<dbReference type="SUPFAM" id="SSF58104">
    <property type="entry name" value="Methyl-accepting chemotaxis protein (MCP) signaling domain"/>
    <property type="match status" value="1"/>
</dbReference>
<evidence type="ECO:0000256" key="8">
    <source>
        <dbReference type="ARBA" id="ARBA00023224"/>
    </source>
</evidence>
<dbReference type="OrthoDB" id="9765238at2"/>
<feature type="domain" description="Methyl-accepting transducer" evidence="13">
    <location>
        <begin position="301"/>
        <end position="537"/>
    </location>
</feature>
<evidence type="ECO:0000313" key="15">
    <source>
        <dbReference type="EMBL" id="BBD08061.1"/>
    </source>
</evidence>
<dbReference type="InterPro" id="IPR029095">
    <property type="entry name" value="NarX-like_N"/>
</dbReference>
<evidence type="ECO:0000256" key="5">
    <source>
        <dbReference type="ARBA" id="ARBA00022989"/>
    </source>
</evidence>
<keyword evidence="4" id="KW-0479">Metal-binding</keyword>
<keyword evidence="8 10" id="KW-0807">Transducer</keyword>
<proteinExistence type="inferred from homology"/>
<dbReference type="KEGG" id="dfl:DFE_1335"/>